<keyword evidence="3" id="KW-1185">Reference proteome</keyword>
<gene>
    <name evidence="2" type="ORF">CVIRNUC_005220</name>
</gene>
<protein>
    <recommendedName>
        <fullName evidence="4">Vacuolar protein sorting-associated protein 33A</fullName>
    </recommendedName>
</protein>
<evidence type="ECO:0008006" key="4">
    <source>
        <dbReference type="Google" id="ProtNLM"/>
    </source>
</evidence>
<dbReference type="Gene3D" id="3.40.50.1910">
    <property type="match status" value="2"/>
</dbReference>
<evidence type="ECO:0000313" key="3">
    <source>
        <dbReference type="Proteomes" id="UP001314263"/>
    </source>
</evidence>
<dbReference type="Pfam" id="PF00995">
    <property type="entry name" value="Sec1"/>
    <property type="match status" value="1"/>
</dbReference>
<dbReference type="AlphaFoldDB" id="A0AAV1I4W3"/>
<dbReference type="EMBL" id="CAUYUE010000006">
    <property type="protein sequence ID" value="CAK0780914.1"/>
    <property type="molecule type" value="Genomic_DNA"/>
</dbReference>
<dbReference type="InterPro" id="IPR043154">
    <property type="entry name" value="Sec-1-like_dom1"/>
</dbReference>
<name>A0AAV1I4W3_9CHLO</name>
<comment type="caution">
    <text evidence="2">The sequence shown here is derived from an EMBL/GenBank/DDBJ whole genome shotgun (WGS) entry which is preliminary data.</text>
</comment>
<organism evidence="2 3">
    <name type="scientific">Coccomyxa viridis</name>
    <dbReference type="NCBI Taxonomy" id="1274662"/>
    <lineage>
        <taxon>Eukaryota</taxon>
        <taxon>Viridiplantae</taxon>
        <taxon>Chlorophyta</taxon>
        <taxon>core chlorophytes</taxon>
        <taxon>Trebouxiophyceae</taxon>
        <taxon>Trebouxiophyceae incertae sedis</taxon>
        <taxon>Coccomyxaceae</taxon>
        <taxon>Coccomyxa</taxon>
    </lineage>
</organism>
<comment type="similarity">
    <text evidence="1">Belongs to the STXBP/unc-18/SEC1 family.</text>
</comment>
<accession>A0AAV1I4W3</accession>
<dbReference type="InterPro" id="IPR036045">
    <property type="entry name" value="Sec1-like_sf"/>
</dbReference>
<dbReference type="GO" id="GO:0016192">
    <property type="term" value="P:vesicle-mediated transport"/>
    <property type="evidence" value="ECO:0007669"/>
    <property type="project" value="InterPro"/>
</dbReference>
<sequence>MSAALPNFNEGPLAVGQLREDARRELIEALDSRRGKKVLVLDPRVSGFLGLLCEVSLLKEHGVEQLLHLSSDALGDIGVRNVVYLVRARVENAQQIAQQIKATHREKAGAGIEYAVYFLPRRTIACERIFQEQGVYGDIVAGELPISFIPFDSDVLSLEMGSAFRELAAEGDRSCLYDAAKALLGLQSALGCARVLKGKGAAAQAVRVLLTRMRRELSPDELSPPGSGGIDEMILLDREIDVVTPMCTQLTYEGLIDETLQIKNGSVTTDGASGSKQRISLNSADRIYAELRDRSFAAVGPELRKRAMAIQSDYKTSKAAERSLTELKEFASQLKALPNIQRHISLAEAVNKAIAAPAFRAHVGAEQAMLDGQSADAAAEAIEESMCSGEDMHGVLRLMCLLSLTQGGIAKKHFDPLRREFLQSYGHEYLLLLSKLQDAGLLARQEGKGHWAALKRAFRLLVDDVDDQDPADPAYVFSGHCPLTVRLVEAAVKGPGWGVPEDVLKLLPGPAFEIEQALDDKGLPCEKPLSEKKRAGAAPRKRKVVLVMFLGGVTFAEIAALRFISSRPEVNCAFVVTTTKLINGSSLLDSFVDDDVRNAKAFAAVR</sequence>
<proteinExistence type="inferred from homology"/>
<dbReference type="SUPFAM" id="SSF56815">
    <property type="entry name" value="Sec1/munc18-like (SM) proteins"/>
    <property type="match status" value="1"/>
</dbReference>
<reference evidence="2 3" key="1">
    <citation type="submission" date="2023-10" db="EMBL/GenBank/DDBJ databases">
        <authorList>
            <person name="Maclean D."/>
            <person name="Macfadyen A."/>
        </authorList>
    </citation>
    <scope>NUCLEOTIDE SEQUENCE [LARGE SCALE GENOMIC DNA]</scope>
</reference>
<dbReference type="PANTHER" id="PTHR11679">
    <property type="entry name" value="VESICLE PROTEIN SORTING-ASSOCIATED"/>
    <property type="match status" value="1"/>
</dbReference>
<dbReference type="InterPro" id="IPR001619">
    <property type="entry name" value="Sec1-like"/>
</dbReference>
<evidence type="ECO:0000313" key="2">
    <source>
        <dbReference type="EMBL" id="CAK0780914.1"/>
    </source>
</evidence>
<dbReference type="Proteomes" id="UP001314263">
    <property type="component" value="Unassembled WGS sequence"/>
</dbReference>
<dbReference type="InterPro" id="IPR027482">
    <property type="entry name" value="Sec1-like_dom2"/>
</dbReference>
<dbReference type="Gene3D" id="3.90.830.10">
    <property type="entry name" value="Syntaxin Binding Protein 1, Chain A, domain 2"/>
    <property type="match status" value="1"/>
</dbReference>
<dbReference type="Gene3D" id="3.40.50.2060">
    <property type="match status" value="1"/>
</dbReference>
<evidence type="ECO:0000256" key="1">
    <source>
        <dbReference type="ARBA" id="ARBA00009884"/>
    </source>
</evidence>
<dbReference type="InterPro" id="IPR043127">
    <property type="entry name" value="Sec-1-like_dom3a"/>
</dbReference>